<gene>
    <name evidence="3" type="ORF">NLI96_g3678</name>
</gene>
<evidence type="ECO:0000256" key="1">
    <source>
        <dbReference type="SAM" id="MobiDB-lite"/>
    </source>
</evidence>
<dbReference type="Gene3D" id="1.10.167.10">
    <property type="entry name" value="Regulator of G-protein Signalling 4, domain 2"/>
    <property type="match status" value="1"/>
</dbReference>
<feature type="compositionally biased region" description="Acidic residues" evidence="1">
    <location>
        <begin position="318"/>
        <end position="327"/>
    </location>
</feature>
<sequence length="547" mass="60230">MPKSPLSDITLDNILSGETCEPISLADFETYLGYKEYSLENLHFVVWFQDYRKRFFELPQEIQDLSPGTSQFVFSIPCPAKTAQRIADSKKNFAWFFPSRSSHLEDRGAMSPSPYPDTSASFSLSQPSSPMLPSKAPAPVFIPRPEIQPFRDECQAAVATFFKPGASKELSLDSNLRDSIVRDLAWNTHPNVFLPAYEEAYDVLSSVSLPHFLSLASENINLPKKLYWYSIGAVNLLVSLLIAVLIIVFVPGSGKDYQVGPGEWKSDVGSMRAWRLFAVPLSGLGGMQLYSAYKGFCTQVWGRGNTQVRPWELQEPSELTDNDDDDEKTIGMSTTSVSKISPSIAPFRTSNPPPVSPDTLITIAPFASDPSSESSPPRKRLRTPVKRVPAPTTDIPSLNLDGSHNESLVLIPSLTENLSVSPDSFPKRPPRSPKRPPPHPIPTPPQIPTSSNSNSSTSTSTPFSSPDLPSASVQASNKSTDRLHDAPVHDQEPPASSEPKMPVFGPERVVLDPRIRRVHATILRNMIWVGLIWTIVWTAIICSVPGP</sequence>
<evidence type="ECO:0000313" key="4">
    <source>
        <dbReference type="Proteomes" id="UP001212997"/>
    </source>
</evidence>
<feature type="compositionally biased region" description="Polar residues" evidence="1">
    <location>
        <begin position="394"/>
        <end position="403"/>
    </location>
</feature>
<reference evidence="3" key="1">
    <citation type="submission" date="2022-07" db="EMBL/GenBank/DDBJ databases">
        <title>Genome Sequence of Physisporinus lineatus.</title>
        <authorList>
            <person name="Buettner E."/>
        </authorList>
    </citation>
    <scope>NUCLEOTIDE SEQUENCE</scope>
    <source>
        <strain evidence="3">VT162</strain>
    </source>
</reference>
<proteinExistence type="predicted"/>
<feature type="region of interest" description="Disordered" evidence="1">
    <location>
        <begin position="104"/>
        <end position="127"/>
    </location>
</feature>
<keyword evidence="4" id="KW-1185">Reference proteome</keyword>
<feature type="region of interest" description="Disordered" evidence="1">
    <location>
        <begin position="419"/>
        <end position="504"/>
    </location>
</feature>
<dbReference type="InterPro" id="IPR044926">
    <property type="entry name" value="RGS_subdomain_2"/>
</dbReference>
<feature type="compositionally biased region" description="Pro residues" evidence="1">
    <location>
        <begin position="438"/>
        <end position="447"/>
    </location>
</feature>
<keyword evidence="2" id="KW-0472">Membrane</keyword>
<feature type="compositionally biased region" description="Low complexity" evidence="1">
    <location>
        <begin position="448"/>
        <end position="470"/>
    </location>
</feature>
<dbReference type="AlphaFoldDB" id="A0AAD5V6J9"/>
<feature type="compositionally biased region" description="Polar residues" evidence="1">
    <location>
        <begin position="331"/>
        <end position="341"/>
    </location>
</feature>
<keyword evidence="2" id="KW-0812">Transmembrane</keyword>
<evidence type="ECO:0000256" key="2">
    <source>
        <dbReference type="SAM" id="Phobius"/>
    </source>
</evidence>
<feature type="region of interest" description="Disordered" evidence="1">
    <location>
        <begin position="314"/>
        <end position="403"/>
    </location>
</feature>
<dbReference type="PANTHER" id="PTHR39466">
    <property type="entry name" value="RGS DOMAIN-CONTAINING PROTEIN"/>
    <property type="match status" value="1"/>
</dbReference>
<comment type="caution">
    <text evidence="3">The sequence shown here is derived from an EMBL/GenBank/DDBJ whole genome shotgun (WGS) entry which is preliminary data.</text>
</comment>
<evidence type="ECO:0000313" key="3">
    <source>
        <dbReference type="EMBL" id="KAJ3487245.1"/>
    </source>
</evidence>
<organism evidence="3 4">
    <name type="scientific">Meripilus lineatus</name>
    <dbReference type="NCBI Taxonomy" id="2056292"/>
    <lineage>
        <taxon>Eukaryota</taxon>
        <taxon>Fungi</taxon>
        <taxon>Dikarya</taxon>
        <taxon>Basidiomycota</taxon>
        <taxon>Agaricomycotina</taxon>
        <taxon>Agaricomycetes</taxon>
        <taxon>Polyporales</taxon>
        <taxon>Meripilaceae</taxon>
        <taxon>Meripilus</taxon>
    </lineage>
</organism>
<dbReference type="Proteomes" id="UP001212997">
    <property type="component" value="Unassembled WGS sequence"/>
</dbReference>
<dbReference type="PANTHER" id="PTHR39466:SF1">
    <property type="entry name" value="RGS DOMAIN-CONTAINING PROTEIN"/>
    <property type="match status" value="1"/>
</dbReference>
<feature type="transmembrane region" description="Helical" evidence="2">
    <location>
        <begin position="526"/>
        <end position="546"/>
    </location>
</feature>
<accession>A0AAD5V6J9</accession>
<dbReference type="EMBL" id="JANAWD010000097">
    <property type="protein sequence ID" value="KAJ3487245.1"/>
    <property type="molecule type" value="Genomic_DNA"/>
</dbReference>
<evidence type="ECO:0008006" key="5">
    <source>
        <dbReference type="Google" id="ProtNLM"/>
    </source>
</evidence>
<keyword evidence="2" id="KW-1133">Transmembrane helix</keyword>
<dbReference type="InterPro" id="IPR036305">
    <property type="entry name" value="RGS_sf"/>
</dbReference>
<protein>
    <recommendedName>
        <fullName evidence="5">RGS domain-containing protein</fullName>
    </recommendedName>
</protein>
<feature type="transmembrane region" description="Helical" evidence="2">
    <location>
        <begin position="226"/>
        <end position="253"/>
    </location>
</feature>
<name>A0AAD5V6J9_9APHY</name>
<dbReference type="SUPFAM" id="SSF48097">
    <property type="entry name" value="Regulator of G-protein signaling, RGS"/>
    <property type="match status" value="1"/>
</dbReference>
<feature type="transmembrane region" description="Helical" evidence="2">
    <location>
        <begin position="273"/>
        <end position="293"/>
    </location>
</feature>
<feature type="compositionally biased region" description="Basic residues" evidence="1">
    <location>
        <begin position="428"/>
        <end position="437"/>
    </location>
</feature>
<feature type="compositionally biased region" description="Basic and acidic residues" evidence="1">
    <location>
        <begin position="479"/>
        <end position="492"/>
    </location>
</feature>